<comment type="similarity">
    <text evidence="1">Belongs to the aspartate/ornithine carbamoyltransferase superfamily. OTCase family.</text>
</comment>
<evidence type="ECO:0000259" key="8">
    <source>
        <dbReference type="Pfam" id="PF00185"/>
    </source>
</evidence>
<dbReference type="Pfam" id="PF02729">
    <property type="entry name" value="OTCace_N"/>
    <property type="match status" value="1"/>
</dbReference>
<evidence type="ECO:0000313" key="11">
    <source>
        <dbReference type="Proteomes" id="UP000682739"/>
    </source>
</evidence>
<dbReference type="Proteomes" id="UP000682739">
    <property type="component" value="Chromosome"/>
</dbReference>
<dbReference type="EC" id="2.1.3.3" evidence="2 5"/>
<dbReference type="FunFam" id="3.40.50.1370:FF:000008">
    <property type="entry name" value="Ornithine carbamoyltransferase"/>
    <property type="match status" value="1"/>
</dbReference>
<dbReference type="NCBIfam" id="TIGR00658">
    <property type="entry name" value="orni_carb_tr"/>
    <property type="match status" value="1"/>
</dbReference>
<name>A0A975HJJ3_9GAMM</name>
<dbReference type="GO" id="GO:0019240">
    <property type="term" value="P:citrulline biosynthetic process"/>
    <property type="evidence" value="ECO:0007669"/>
    <property type="project" value="TreeGrafter"/>
</dbReference>
<dbReference type="GO" id="GO:0042450">
    <property type="term" value="P:L-arginine biosynthetic process via ornithine"/>
    <property type="evidence" value="ECO:0007669"/>
    <property type="project" value="UniProtKB-UniRule"/>
</dbReference>
<accession>A0A975HJJ3</accession>
<keyword evidence="11" id="KW-1185">Reference proteome</keyword>
<feature type="domain" description="Aspartate/ornithine carbamoyltransferase Asp/Orn-binding" evidence="8">
    <location>
        <begin position="147"/>
        <end position="313"/>
    </location>
</feature>
<dbReference type="PRINTS" id="PR00100">
    <property type="entry name" value="AOTCASE"/>
</dbReference>
<dbReference type="Gene3D" id="3.40.50.1370">
    <property type="entry name" value="Aspartate/ornithine carbamoyltransferase"/>
    <property type="match status" value="2"/>
</dbReference>
<evidence type="ECO:0000256" key="7">
    <source>
        <dbReference type="SAM" id="MobiDB-lite"/>
    </source>
</evidence>
<dbReference type="EMBL" id="CP072110">
    <property type="protein sequence ID" value="QTH65370.1"/>
    <property type="molecule type" value="Genomic_DNA"/>
</dbReference>
<evidence type="ECO:0000256" key="5">
    <source>
        <dbReference type="NCBIfam" id="TIGR00658"/>
    </source>
</evidence>
<dbReference type="PANTHER" id="PTHR45753">
    <property type="entry name" value="ORNITHINE CARBAMOYLTRANSFERASE, MITOCHONDRIAL"/>
    <property type="match status" value="1"/>
</dbReference>
<dbReference type="PANTHER" id="PTHR45753:SF3">
    <property type="entry name" value="ORNITHINE TRANSCARBAMYLASE, MITOCHONDRIAL"/>
    <property type="match status" value="1"/>
</dbReference>
<dbReference type="PRINTS" id="PR00102">
    <property type="entry name" value="OTCASE"/>
</dbReference>
<dbReference type="InterPro" id="IPR002292">
    <property type="entry name" value="Orn/put_carbamltrans"/>
</dbReference>
<dbReference type="AlphaFoldDB" id="A0A975HJJ3"/>
<dbReference type="InterPro" id="IPR006130">
    <property type="entry name" value="Asp/Orn_carbamoylTrfase"/>
</dbReference>
<sequence length="359" mass="39861">MRHFVADHQLTQSQLLSFIDLAKTVKAEPEKFSSVLAGKTIAMLFEKPSLRTMVSFEVGIKKLGGHAINLGQQNGKLGERERTKDYAKNLSCFVDGIVARVFEHEAILELADEGSVPVVNALCDWYHPCQGLADFVTLSEYYPDLSKVRLAYVGDSNNVSNSLMTLAATLGMDFTLICPEGHEPAPHIVEQTEFLYQEVNAGNGKGKLTISHDLTYLNRQEGQQDVIYTDTWISMGGELDTQSNAYKTLMAKFAPYQVNHKLMQRSGATKVMHCQPAHLEQEITTELFDDANKSIVFQQAENRLWAQCAVLVSIFSPKLALFNQTHSDQNYTKQTATEPSSSEPTLSMLTKSSSTPLSV</sequence>
<protein>
    <recommendedName>
        <fullName evidence="2 5">Ornithine carbamoyltransferase</fullName>
        <ecNumber evidence="2 5">2.1.3.3</ecNumber>
    </recommendedName>
</protein>
<evidence type="ECO:0000256" key="2">
    <source>
        <dbReference type="ARBA" id="ARBA00013007"/>
    </source>
</evidence>
<feature type="domain" description="Aspartate/ornithine carbamoyltransferase carbamoyl-P binding" evidence="9">
    <location>
        <begin position="2"/>
        <end position="140"/>
    </location>
</feature>
<dbReference type="InterPro" id="IPR036901">
    <property type="entry name" value="Asp/Orn_carbamoylTrfase_sf"/>
</dbReference>
<dbReference type="GO" id="GO:0016597">
    <property type="term" value="F:amino acid binding"/>
    <property type="evidence" value="ECO:0007669"/>
    <property type="project" value="InterPro"/>
</dbReference>
<feature type="region of interest" description="Disordered" evidence="7">
    <location>
        <begin position="331"/>
        <end position="359"/>
    </location>
</feature>
<keyword evidence="3 6" id="KW-0808">Transferase</keyword>
<evidence type="ECO:0000259" key="9">
    <source>
        <dbReference type="Pfam" id="PF02729"/>
    </source>
</evidence>
<proteinExistence type="inferred from homology"/>
<dbReference type="RefSeq" id="WP_208833405.1">
    <property type="nucleotide sequence ID" value="NZ_CP072110.1"/>
</dbReference>
<dbReference type="InterPro" id="IPR006132">
    <property type="entry name" value="Asp/Orn_carbamoyltranf_P-bd"/>
</dbReference>
<dbReference type="InterPro" id="IPR006131">
    <property type="entry name" value="Asp_carbamoyltransf_Asp/Orn-bd"/>
</dbReference>
<dbReference type="KEGG" id="psym:J1N51_10880"/>
<dbReference type="SUPFAM" id="SSF53671">
    <property type="entry name" value="Aspartate/ornithine carbamoyltransferase"/>
    <property type="match status" value="1"/>
</dbReference>
<dbReference type="Pfam" id="PF00185">
    <property type="entry name" value="OTCace"/>
    <property type="match status" value="1"/>
</dbReference>
<comment type="catalytic activity">
    <reaction evidence="4">
        <text>carbamoyl phosphate + L-ornithine = L-citrulline + phosphate + H(+)</text>
        <dbReference type="Rhea" id="RHEA:19513"/>
        <dbReference type="ChEBI" id="CHEBI:15378"/>
        <dbReference type="ChEBI" id="CHEBI:43474"/>
        <dbReference type="ChEBI" id="CHEBI:46911"/>
        <dbReference type="ChEBI" id="CHEBI:57743"/>
        <dbReference type="ChEBI" id="CHEBI:58228"/>
        <dbReference type="EC" id="2.1.3.3"/>
    </reaction>
</comment>
<dbReference type="NCBIfam" id="NF001986">
    <property type="entry name" value="PRK00779.1"/>
    <property type="match status" value="1"/>
</dbReference>
<dbReference type="GO" id="GO:0004585">
    <property type="term" value="F:ornithine carbamoyltransferase activity"/>
    <property type="evidence" value="ECO:0007669"/>
    <property type="project" value="UniProtKB-UniRule"/>
</dbReference>
<evidence type="ECO:0000256" key="4">
    <source>
        <dbReference type="ARBA" id="ARBA00048772"/>
    </source>
</evidence>
<evidence type="ECO:0000256" key="3">
    <source>
        <dbReference type="ARBA" id="ARBA00022679"/>
    </source>
</evidence>
<gene>
    <name evidence="10" type="ORF">J1N51_10880</name>
</gene>
<organism evidence="10 11">
    <name type="scientific">Psychrosphaera ytuae</name>
    <dbReference type="NCBI Taxonomy" id="2820710"/>
    <lineage>
        <taxon>Bacteria</taxon>
        <taxon>Pseudomonadati</taxon>
        <taxon>Pseudomonadota</taxon>
        <taxon>Gammaproteobacteria</taxon>
        <taxon>Alteromonadales</taxon>
        <taxon>Pseudoalteromonadaceae</taxon>
        <taxon>Psychrosphaera</taxon>
    </lineage>
</organism>
<evidence type="ECO:0000256" key="6">
    <source>
        <dbReference type="RuleBase" id="RU003634"/>
    </source>
</evidence>
<dbReference type="NCBIfam" id="NF011380">
    <property type="entry name" value="PRK14805.1"/>
    <property type="match status" value="1"/>
</dbReference>
<evidence type="ECO:0000313" key="10">
    <source>
        <dbReference type="EMBL" id="QTH65370.1"/>
    </source>
</evidence>
<evidence type="ECO:0000256" key="1">
    <source>
        <dbReference type="ARBA" id="ARBA00007805"/>
    </source>
</evidence>
<reference evidence="10" key="1">
    <citation type="submission" date="2021-03" db="EMBL/GenBank/DDBJ databases">
        <title>Description of Psychrosphaera ytuae sp. nov. isolated from deep sea sediment of South China Sea.</title>
        <authorList>
            <person name="Zhang J."/>
            <person name="Xu X.-D."/>
        </authorList>
    </citation>
    <scope>NUCLEOTIDE SEQUENCE</scope>
    <source>
        <strain evidence="10">MTZ26</strain>
    </source>
</reference>